<reference evidence="4" key="1">
    <citation type="submission" date="2022-07" db="EMBL/GenBank/DDBJ databases">
        <title>Characterization of the Novel Bacterium Alteromonas immobilis LMIT006 and Alteromonas gregis LMIT007.</title>
        <authorList>
            <person name="Lin X."/>
        </authorList>
    </citation>
    <scope>NUCLEOTIDE SEQUENCE</scope>
    <source>
        <strain evidence="4">LMIT007</strain>
    </source>
</reference>
<evidence type="ECO:0000259" key="3">
    <source>
        <dbReference type="PROSITE" id="PS50011"/>
    </source>
</evidence>
<dbReference type="InterPro" id="IPR017441">
    <property type="entry name" value="Protein_kinase_ATP_BS"/>
</dbReference>
<dbReference type="InterPro" id="IPR051681">
    <property type="entry name" value="Ser/Thr_Kinases-Pseudokinases"/>
</dbReference>
<evidence type="ECO:0000313" key="4">
    <source>
        <dbReference type="EMBL" id="MCP3427531.1"/>
    </source>
</evidence>
<feature type="binding site" evidence="1">
    <location>
        <position position="74"/>
    </location>
    <ligand>
        <name>ATP</name>
        <dbReference type="ChEBI" id="CHEBI:30616"/>
    </ligand>
</feature>
<keyword evidence="1" id="KW-0547">Nucleotide-binding</keyword>
<dbReference type="PROSITE" id="PS00107">
    <property type="entry name" value="PROTEIN_KINASE_ATP"/>
    <property type="match status" value="1"/>
</dbReference>
<evidence type="ECO:0000256" key="2">
    <source>
        <dbReference type="SAM" id="MobiDB-lite"/>
    </source>
</evidence>
<dbReference type="PROSITE" id="PS50011">
    <property type="entry name" value="PROTEIN_KINASE_DOM"/>
    <property type="match status" value="1"/>
</dbReference>
<dbReference type="RefSeq" id="WP_254097963.1">
    <property type="nucleotide sequence ID" value="NZ_JANATA010000001.1"/>
</dbReference>
<keyword evidence="1" id="KW-0067">ATP-binding</keyword>
<keyword evidence="5" id="KW-1185">Reference proteome</keyword>
<proteinExistence type="predicted"/>
<dbReference type="PANTHER" id="PTHR44329">
    <property type="entry name" value="SERINE/THREONINE-PROTEIN KINASE TNNI3K-RELATED"/>
    <property type="match status" value="1"/>
</dbReference>
<dbReference type="InterPro" id="IPR000719">
    <property type="entry name" value="Prot_kinase_dom"/>
</dbReference>
<dbReference type="GO" id="GO:0005524">
    <property type="term" value="F:ATP binding"/>
    <property type="evidence" value="ECO:0007669"/>
    <property type="project" value="UniProtKB-UniRule"/>
</dbReference>
<organism evidence="4 5">
    <name type="scientific">Opacimonas viscosa</name>
    <dbReference type="NCBI Taxonomy" id="2961944"/>
    <lineage>
        <taxon>Bacteria</taxon>
        <taxon>Pseudomonadati</taxon>
        <taxon>Pseudomonadota</taxon>
        <taxon>Gammaproteobacteria</taxon>
        <taxon>Alteromonadales</taxon>
        <taxon>Alteromonadaceae</taxon>
        <taxon>Opacimonas</taxon>
    </lineage>
</organism>
<feature type="region of interest" description="Disordered" evidence="2">
    <location>
        <begin position="601"/>
        <end position="620"/>
    </location>
</feature>
<dbReference type="AlphaFoldDB" id="A0AA41WZD9"/>
<dbReference type="GO" id="GO:0004674">
    <property type="term" value="F:protein serine/threonine kinase activity"/>
    <property type="evidence" value="ECO:0007669"/>
    <property type="project" value="TreeGrafter"/>
</dbReference>
<protein>
    <submittedName>
        <fullName evidence="4">Protein kinase family protein</fullName>
    </submittedName>
</protein>
<keyword evidence="4" id="KW-0418">Kinase</keyword>
<dbReference type="InterPro" id="IPR011009">
    <property type="entry name" value="Kinase-like_dom_sf"/>
</dbReference>
<dbReference type="EMBL" id="JANATA010000001">
    <property type="protein sequence ID" value="MCP3427531.1"/>
    <property type="molecule type" value="Genomic_DNA"/>
</dbReference>
<sequence>MPNTQANIQHFYIPEDQSFYLLSSKDAKKLKNWFALCTKELQRLGYHDIQLIGKGAFGFVFAGTTETGQEYVFKFSRSDLPQTIQDRLEEEAYMLSQVSHAAVPKFIAFHRAHNQSILVMERAPGKDLEEYSLCFGKIPPQMAIKVLLQLLDVFNYLHSKANGKRIQIHGDIKPSNLIWDESSETLQVIDWGSSVFAQCDLRGQYVSDNFMDLLSQDMQTSNARLGDVYFIGDEQMQGQLSSPIFDYQGLMSTIYALCSGQGARFGKGVITPNSLGLPKVCADIMNALFAKEQVNRSEGIKYLNTHQFYLRNLVFNPSYTPTETVLLPCYLSVIERDVETVVYSSRKSFLREEVLTDDITIEQSHDAQFERYYKQYLQGMGDNEKAFITAVSRLGKFPLVGGMAIRWDKQGIEVDAHFTLYAHSMQRSVEQSLANVITLARAIHRKGVFKACLFDAKMTQHFSRESATDIFVIDSAAKIPYRVNNELNDVQLSREHSYFEDGSDPDENLTLPLGIQCVINELNTIRHSGCIIFEVLSTHMKIHSSLVLLDESKEVRFKSLLDDIIRHVNDINDMGMAGFMKLPGKDPQRFSYAATAPEHFYPRNVKQRQTNEKRNDHFKR</sequence>
<evidence type="ECO:0000256" key="1">
    <source>
        <dbReference type="PROSITE-ProRule" id="PRU10141"/>
    </source>
</evidence>
<feature type="domain" description="Protein kinase" evidence="3">
    <location>
        <begin position="46"/>
        <end position="309"/>
    </location>
</feature>
<comment type="caution">
    <text evidence="4">The sequence shown here is derived from an EMBL/GenBank/DDBJ whole genome shotgun (WGS) entry which is preliminary data.</text>
</comment>
<dbReference type="Proteomes" id="UP001165413">
    <property type="component" value="Unassembled WGS sequence"/>
</dbReference>
<dbReference type="Gene3D" id="1.10.510.10">
    <property type="entry name" value="Transferase(Phosphotransferase) domain 1"/>
    <property type="match status" value="1"/>
</dbReference>
<dbReference type="SMART" id="SM00220">
    <property type="entry name" value="S_TKc"/>
    <property type="match status" value="1"/>
</dbReference>
<dbReference type="CDD" id="cd00180">
    <property type="entry name" value="PKc"/>
    <property type="match status" value="1"/>
</dbReference>
<feature type="compositionally biased region" description="Basic and acidic residues" evidence="2">
    <location>
        <begin position="609"/>
        <end position="620"/>
    </location>
</feature>
<gene>
    <name evidence="4" type="ORF">NLF92_01055</name>
</gene>
<evidence type="ECO:0000313" key="5">
    <source>
        <dbReference type="Proteomes" id="UP001165413"/>
    </source>
</evidence>
<name>A0AA41WZD9_9ALTE</name>
<dbReference type="SUPFAM" id="SSF56112">
    <property type="entry name" value="Protein kinase-like (PK-like)"/>
    <property type="match status" value="1"/>
</dbReference>
<accession>A0AA41WZD9</accession>
<keyword evidence="4" id="KW-0808">Transferase</keyword>
<dbReference type="Pfam" id="PF00069">
    <property type="entry name" value="Pkinase"/>
    <property type="match status" value="1"/>
</dbReference>